<reference evidence="1 3" key="1">
    <citation type="submission" date="2017-12" db="EMBL/GenBank/DDBJ databases">
        <title>Integrating genomic resources of turbot (Scophthalmus maximus) in depth evaluation of genetic and physical mapping variation across individuals.</title>
        <authorList>
            <person name="Martinez P."/>
        </authorList>
    </citation>
    <scope>NUCLEOTIDE SEQUENCE [LARGE SCALE GENOMIC DNA]</scope>
</reference>
<dbReference type="EMBL" id="CP026243">
    <property type="protein sequence ID" value="AWO96133.1"/>
    <property type="molecule type" value="Genomic_DNA"/>
</dbReference>
<gene>
    <name evidence="2" type="ORF">F2P81_007463</name>
    <name evidence="1" type="ORF">SMAX5B_002580</name>
</gene>
<accession>A0A2U9AWS7</accession>
<protein>
    <submittedName>
        <fullName evidence="1">Uncharacterized protein</fullName>
    </submittedName>
</protein>
<evidence type="ECO:0000313" key="3">
    <source>
        <dbReference type="Proteomes" id="UP000246464"/>
    </source>
</evidence>
<reference evidence="2 4" key="2">
    <citation type="submission" date="2019-06" db="EMBL/GenBank/DDBJ databases">
        <title>Draft genomes of female and male turbot (Scophthalmus maximus).</title>
        <authorList>
            <person name="Xu H."/>
            <person name="Xu X.-W."/>
            <person name="Shao C."/>
            <person name="Chen S."/>
        </authorList>
    </citation>
    <scope>NUCLEOTIDE SEQUENCE [LARGE SCALE GENOMIC DNA]</scope>
    <source>
        <strain evidence="2">Ysfricsl-2016a</strain>
        <tissue evidence="2">Blood</tissue>
    </source>
</reference>
<dbReference type="Proteomes" id="UP000246464">
    <property type="component" value="Chromosome 1"/>
</dbReference>
<dbReference type="EMBL" id="VEVO01000007">
    <property type="protein sequence ID" value="KAF0039228.1"/>
    <property type="molecule type" value="Genomic_DNA"/>
</dbReference>
<keyword evidence="3" id="KW-1185">Reference proteome</keyword>
<dbReference type="Proteomes" id="UP000438429">
    <property type="component" value="Unassembled WGS sequence"/>
</dbReference>
<sequence>MTIHIYRRAKCYGCESNHPSQREHECLEVLEDNFYEEHFYHLMKRLITPHFIPAIQRLLLARNSEAEDFRVHVVAETLLHELKFAKKIFEPITDMYDNLVGQDEVKIFQLRLVSDCYAGS</sequence>
<evidence type="ECO:0000313" key="1">
    <source>
        <dbReference type="EMBL" id="AWO96133.1"/>
    </source>
</evidence>
<evidence type="ECO:0000313" key="2">
    <source>
        <dbReference type="EMBL" id="KAF0039228.1"/>
    </source>
</evidence>
<evidence type="ECO:0000313" key="4">
    <source>
        <dbReference type="Proteomes" id="UP000438429"/>
    </source>
</evidence>
<organism evidence="1 3">
    <name type="scientific">Scophthalmus maximus</name>
    <name type="common">Turbot</name>
    <name type="synonym">Psetta maxima</name>
    <dbReference type="NCBI Taxonomy" id="52904"/>
    <lineage>
        <taxon>Eukaryota</taxon>
        <taxon>Metazoa</taxon>
        <taxon>Chordata</taxon>
        <taxon>Craniata</taxon>
        <taxon>Vertebrata</taxon>
        <taxon>Euteleostomi</taxon>
        <taxon>Actinopterygii</taxon>
        <taxon>Neopterygii</taxon>
        <taxon>Teleostei</taxon>
        <taxon>Neoteleostei</taxon>
        <taxon>Acanthomorphata</taxon>
        <taxon>Carangaria</taxon>
        <taxon>Pleuronectiformes</taxon>
        <taxon>Pleuronectoidei</taxon>
        <taxon>Scophthalmidae</taxon>
        <taxon>Scophthalmus</taxon>
    </lineage>
</organism>
<proteinExistence type="predicted"/>
<dbReference type="AlphaFoldDB" id="A0A2U9AWS7"/>
<name>A0A2U9AWS7_SCOMX</name>